<dbReference type="GO" id="GO:0006355">
    <property type="term" value="P:regulation of DNA-templated transcription"/>
    <property type="evidence" value="ECO:0007669"/>
    <property type="project" value="InterPro"/>
</dbReference>
<dbReference type="SUPFAM" id="SSF54447">
    <property type="entry name" value="ssDNA-binding transcriptional regulator domain"/>
    <property type="match status" value="1"/>
</dbReference>
<evidence type="ECO:0000313" key="4">
    <source>
        <dbReference type="EMBL" id="CAA2622854.1"/>
    </source>
</evidence>
<feature type="region of interest" description="Disordered" evidence="3">
    <location>
        <begin position="201"/>
        <end position="223"/>
    </location>
</feature>
<evidence type="ECO:0000256" key="2">
    <source>
        <dbReference type="ARBA" id="ARBA00022946"/>
    </source>
</evidence>
<dbReference type="Pfam" id="PF08536">
    <property type="entry name" value="Whirly"/>
    <property type="match status" value="1"/>
</dbReference>
<dbReference type="PANTHER" id="PTHR31745:SF1">
    <property type="entry name" value="SINGLE-STRANDED DNA-BINDING PROTEIN WHY2, MITOCHONDRIAL"/>
    <property type="match status" value="1"/>
</dbReference>
<keyword evidence="5" id="KW-1185">Reference proteome</keyword>
<feature type="region of interest" description="Disordered" evidence="3">
    <location>
        <begin position="128"/>
        <end position="156"/>
    </location>
</feature>
<dbReference type="GO" id="GO:0003697">
    <property type="term" value="F:single-stranded DNA binding"/>
    <property type="evidence" value="ECO:0007669"/>
    <property type="project" value="InterPro"/>
</dbReference>
<dbReference type="GO" id="GO:0006952">
    <property type="term" value="P:defense response"/>
    <property type="evidence" value="ECO:0007669"/>
    <property type="project" value="InterPro"/>
</dbReference>
<dbReference type="InterPro" id="IPR009044">
    <property type="entry name" value="ssDNA-bd_transcriptional_reg"/>
</dbReference>
<comment type="similarity">
    <text evidence="1">Belongs to the Whirly family.</text>
</comment>
<name>A0A7I8IZ49_SPIIN</name>
<keyword evidence="2" id="KW-0809">Transit peptide</keyword>
<dbReference type="EMBL" id="LR743594">
    <property type="protein sequence ID" value="CAA2622854.1"/>
    <property type="molecule type" value="Genomic_DNA"/>
</dbReference>
<dbReference type="Proteomes" id="UP001189122">
    <property type="component" value="Unassembled WGS sequence"/>
</dbReference>
<protein>
    <submittedName>
        <fullName evidence="4">Uncharacterized protein</fullName>
    </submittedName>
</protein>
<sequence length="223" mass="24731">MAISGLQPISSYAARFLPFSLEGTSQLSWFRFRNGFSTSRHNPGDEGTVYRTFADFSIFKGKAALIVSPVLPRFSMMDVCSIMLKFMPAVGTRKYDPEKRQLFALSPTEVGCLISLGPEESCEFFHDPSMKSSQEGEVKKSLTVSPTSNDGDVSRTAQKSVERFTLPITKAEFSVLRTSFSFILPYIMGWDRLVTGASQPAQIGGEGRKAATRQLSPDLEWDQ</sequence>
<gene>
    <name evidence="4" type="ORF">SI7747_07008816</name>
</gene>
<evidence type="ECO:0000256" key="3">
    <source>
        <dbReference type="SAM" id="MobiDB-lite"/>
    </source>
</evidence>
<evidence type="ECO:0000313" key="5">
    <source>
        <dbReference type="Proteomes" id="UP001189122"/>
    </source>
</evidence>
<feature type="compositionally biased region" description="Polar residues" evidence="3">
    <location>
        <begin position="142"/>
        <end position="156"/>
    </location>
</feature>
<dbReference type="AlphaFoldDB" id="A0A7I8IZ49"/>
<accession>A0A7I8IZ49</accession>
<feature type="compositionally biased region" description="Basic and acidic residues" evidence="3">
    <location>
        <begin position="128"/>
        <end position="140"/>
    </location>
</feature>
<dbReference type="Gene3D" id="2.30.31.10">
    <property type="entry name" value="Transcriptional Coactivator Pc4, Chain A"/>
    <property type="match status" value="1"/>
</dbReference>
<dbReference type="PANTHER" id="PTHR31745">
    <property type="entry name" value="SINGLE-STRANDED DNA-BINDING PROTEIN WHY2, MITOCHONDRIAL"/>
    <property type="match status" value="1"/>
</dbReference>
<evidence type="ECO:0000256" key="1">
    <source>
        <dbReference type="ARBA" id="ARBA00006061"/>
    </source>
</evidence>
<dbReference type="InterPro" id="IPR013742">
    <property type="entry name" value="Whirly"/>
</dbReference>
<dbReference type="EMBL" id="CACRZD030000007">
    <property type="protein sequence ID" value="CAA6662431.1"/>
    <property type="molecule type" value="Genomic_DNA"/>
</dbReference>
<reference evidence="4 5" key="1">
    <citation type="submission" date="2019-12" db="EMBL/GenBank/DDBJ databases">
        <authorList>
            <person name="Scholz U."/>
            <person name="Mascher M."/>
            <person name="Fiebig A."/>
        </authorList>
    </citation>
    <scope>NUCLEOTIDE SEQUENCE</scope>
</reference>
<proteinExistence type="inferred from homology"/>
<organism evidence="4">
    <name type="scientific">Spirodela intermedia</name>
    <name type="common">Intermediate duckweed</name>
    <dbReference type="NCBI Taxonomy" id="51605"/>
    <lineage>
        <taxon>Eukaryota</taxon>
        <taxon>Viridiplantae</taxon>
        <taxon>Streptophyta</taxon>
        <taxon>Embryophyta</taxon>
        <taxon>Tracheophyta</taxon>
        <taxon>Spermatophyta</taxon>
        <taxon>Magnoliopsida</taxon>
        <taxon>Liliopsida</taxon>
        <taxon>Araceae</taxon>
        <taxon>Lemnoideae</taxon>
        <taxon>Spirodela</taxon>
    </lineage>
</organism>